<dbReference type="OrthoDB" id="6159439at2759"/>
<feature type="compositionally biased region" description="Polar residues" evidence="5">
    <location>
        <begin position="129"/>
        <end position="138"/>
    </location>
</feature>
<feature type="compositionally biased region" description="Polar residues" evidence="5">
    <location>
        <begin position="223"/>
        <end position="235"/>
    </location>
</feature>
<dbReference type="Gene3D" id="4.10.1000.10">
    <property type="entry name" value="Zinc finger, CCCH-type"/>
    <property type="match status" value="1"/>
</dbReference>
<dbReference type="Pfam" id="PF18044">
    <property type="entry name" value="zf-CCCH_4"/>
    <property type="match status" value="1"/>
</dbReference>
<dbReference type="SUPFAM" id="SSF90229">
    <property type="entry name" value="CCCH zinc finger"/>
    <property type="match status" value="1"/>
</dbReference>
<feature type="region of interest" description="Disordered" evidence="5">
    <location>
        <begin position="728"/>
        <end position="756"/>
    </location>
</feature>
<protein>
    <recommendedName>
        <fullName evidence="6">C3H1-type domain-containing protein</fullName>
    </recommendedName>
</protein>
<feature type="compositionally biased region" description="Acidic residues" evidence="5">
    <location>
        <begin position="729"/>
        <end position="741"/>
    </location>
</feature>
<keyword evidence="2 4" id="KW-0863">Zinc-finger</keyword>
<dbReference type="PANTHER" id="PTHR39473">
    <property type="match status" value="1"/>
</dbReference>
<evidence type="ECO:0000259" key="6">
    <source>
        <dbReference type="PROSITE" id="PS50103"/>
    </source>
</evidence>
<keyword evidence="3 4" id="KW-0862">Zinc</keyword>
<dbReference type="Proteomes" id="UP000306050">
    <property type="component" value="Chromosome SGRAM_22"/>
</dbReference>
<dbReference type="EMBL" id="SRRM01000014">
    <property type="protein sequence ID" value="TKY86969.1"/>
    <property type="molecule type" value="Genomic_DNA"/>
</dbReference>
<accession>A0A4V6YEM9</accession>
<comment type="caution">
    <text evidence="7">The sequence shown here is derived from an EMBL/GenBank/DDBJ whole genome shotgun (WGS) entry which is preliminary data.</text>
</comment>
<evidence type="ECO:0000313" key="7">
    <source>
        <dbReference type="EMBL" id="TKY86969.1"/>
    </source>
</evidence>
<feature type="compositionally biased region" description="Polar residues" evidence="5">
    <location>
        <begin position="1"/>
        <end position="17"/>
    </location>
</feature>
<feature type="compositionally biased region" description="Polar residues" evidence="5">
    <location>
        <begin position="203"/>
        <end position="212"/>
    </location>
</feature>
<keyword evidence="1 4" id="KW-0479">Metal-binding</keyword>
<name>A0A4V6YEM9_9BASI</name>
<feature type="domain" description="C3H1-type" evidence="6">
    <location>
        <begin position="1006"/>
        <end position="1030"/>
    </location>
</feature>
<feature type="region of interest" description="Disordered" evidence="5">
    <location>
        <begin position="129"/>
        <end position="166"/>
    </location>
</feature>
<feature type="compositionally biased region" description="Low complexity" evidence="5">
    <location>
        <begin position="536"/>
        <end position="563"/>
    </location>
</feature>
<proteinExistence type="predicted"/>
<dbReference type="AlphaFoldDB" id="A0A4V6YEM9"/>
<feature type="compositionally biased region" description="Low complexity" evidence="5">
    <location>
        <begin position="571"/>
        <end position="588"/>
    </location>
</feature>
<feature type="compositionally biased region" description="Polar residues" evidence="5">
    <location>
        <begin position="183"/>
        <end position="195"/>
    </location>
</feature>
<gene>
    <name evidence="7" type="ORF">EX895_003646</name>
</gene>
<dbReference type="GeneID" id="40726541"/>
<reference evidence="7 8" key="1">
    <citation type="submission" date="2019-05" db="EMBL/GenBank/DDBJ databases">
        <title>Sporisorium graminicola CBS 10092 draft sequencing and annotation.</title>
        <authorList>
            <person name="Solano-Gonzalez S."/>
            <person name="Caddick M.X."/>
            <person name="Darby A."/>
        </authorList>
    </citation>
    <scope>NUCLEOTIDE SEQUENCE [LARGE SCALE GENOMIC DNA]</scope>
    <source>
        <strain evidence="7 8">CBS 10092</strain>
    </source>
</reference>
<evidence type="ECO:0000256" key="3">
    <source>
        <dbReference type="ARBA" id="ARBA00022833"/>
    </source>
</evidence>
<evidence type="ECO:0000256" key="1">
    <source>
        <dbReference type="ARBA" id="ARBA00022723"/>
    </source>
</evidence>
<feature type="region of interest" description="Disordered" evidence="5">
    <location>
        <begin position="183"/>
        <end position="281"/>
    </location>
</feature>
<dbReference type="PANTHER" id="PTHR39473:SF1">
    <property type="entry name" value="DINB-LIKE DOMAIN-CONTAINING PROTEIN"/>
    <property type="match status" value="1"/>
</dbReference>
<feature type="region of interest" description="Disordered" evidence="5">
    <location>
        <begin position="1"/>
        <end position="40"/>
    </location>
</feature>
<feature type="compositionally biased region" description="Low complexity" evidence="5">
    <location>
        <begin position="490"/>
        <end position="515"/>
    </location>
</feature>
<dbReference type="GO" id="GO:0008270">
    <property type="term" value="F:zinc ion binding"/>
    <property type="evidence" value="ECO:0007669"/>
    <property type="project" value="UniProtKB-KW"/>
</dbReference>
<dbReference type="PROSITE" id="PS50103">
    <property type="entry name" value="ZF_C3H1"/>
    <property type="match status" value="1"/>
</dbReference>
<feature type="compositionally biased region" description="Polar residues" evidence="5">
    <location>
        <begin position="824"/>
        <end position="834"/>
    </location>
</feature>
<feature type="region of interest" description="Disordered" evidence="5">
    <location>
        <begin position="482"/>
        <end position="588"/>
    </location>
</feature>
<dbReference type="InterPro" id="IPR000571">
    <property type="entry name" value="Znf_CCCH"/>
</dbReference>
<evidence type="ECO:0000313" key="8">
    <source>
        <dbReference type="Proteomes" id="UP000306050"/>
    </source>
</evidence>
<feature type="compositionally biased region" description="Low complexity" evidence="5">
    <location>
        <begin position="241"/>
        <end position="255"/>
    </location>
</feature>
<dbReference type="InterPro" id="IPR036855">
    <property type="entry name" value="Znf_CCCH_sf"/>
</dbReference>
<evidence type="ECO:0000256" key="2">
    <source>
        <dbReference type="ARBA" id="ARBA00022771"/>
    </source>
</evidence>
<feature type="region of interest" description="Disordered" evidence="5">
    <location>
        <begin position="608"/>
        <end position="630"/>
    </location>
</feature>
<dbReference type="InterPro" id="IPR041367">
    <property type="entry name" value="Znf-CCCH_4"/>
</dbReference>
<feature type="region of interest" description="Disordered" evidence="5">
    <location>
        <begin position="778"/>
        <end position="798"/>
    </location>
</feature>
<evidence type="ECO:0000256" key="5">
    <source>
        <dbReference type="SAM" id="MobiDB-lite"/>
    </source>
</evidence>
<keyword evidence="8" id="KW-1185">Reference proteome</keyword>
<feature type="zinc finger region" description="C3H1-type" evidence="4">
    <location>
        <begin position="1006"/>
        <end position="1030"/>
    </location>
</feature>
<dbReference type="KEGG" id="sgra:EX895_003646"/>
<evidence type="ECO:0000256" key="4">
    <source>
        <dbReference type="PROSITE-ProRule" id="PRU00723"/>
    </source>
</evidence>
<organism evidence="7 8">
    <name type="scientific">Sporisorium graminicola</name>
    <dbReference type="NCBI Taxonomy" id="280036"/>
    <lineage>
        <taxon>Eukaryota</taxon>
        <taxon>Fungi</taxon>
        <taxon>Dikarya</taxon>
        <taxon>Basidiomycota</taxon>
        <taxon>Ustilaginomycotina</taxon>
        <taxon>Ustilaginomycetes</taxon>
        <taxon>Ustilaginales</taxon>
        <taxon>Ustilaginaceae</taxon>
        <taxon>Sporisorium</taxon>
    </lineage>
</organism>
<sequence>MNSSSGYGSWQMPTNSEPVPVWQHAPNGVPQPAGSLSDYTSSTLSSAIANSSYPAFLGLDGQAMQQLPHSHQHQPPGYEPHMYHQPYASDPSRSVMSIDSTTFNQLRADYPDASPEELINAVFHTPQAQVQQQPTFHLSHQAPPGAPHLQLHPSHSQTPSQHDLVRSHSDNSLANALNFTSSTPLSANPAPSSAFSVDHPTLPSGSTLTSADATKKPAKLRQSKLTFQPGVAQSVTKKESPPAASPSADSQNPSSNEAPVPVAIDSGSEPGTPPLPRAKALAAKSSANGAVGSAVAAKSNAATAPAETRKLSDKAKAFLTRLRVEQEPQKAARNLVELLSDLKANGSFHQPRPTSPEDRKVIVETLNNIAKLETGKGYTDSGRKRFFAALMALPAARHILSTWLRATAPPKKVTEATPDHSRRYRDTLLPLLNILEYVDIKSAYLTDDAGLGKSIQGVSVRAVDPSARALATSIKAKWSKVVNDEDTRKASPAARPTSSASASTAASTPGASAASAKRKPGESAAQADSVKRYKSATAAPTAPTIAARKPTATASSSTAAKPALPFFATGNARRPTSTSSSSSANAASASRLSAHQNIMSLVNKLSGGAGTGASSADKAVSPSADAQKEAKAKKTVRFKADHELTEIRLIEPADYGQGDEEAVEGVDARKDEGLALRQTVSTMEASIEWREPRPVDVPMAESAPLGSGSIEGPFQAQRKADLEAKVCPEGEEPDCPDESELEQPGTISETPQELAGAETKEIPIPDDWIVGTPTAMGAMKEDPGLNEGDVAENAERPSSTITALPPVADLSALLSSVAQSVGANSSASTASETGTVAAPTPATAPAPAPALNFDVNQIRSIISAAKSNGANSNAVNAAMASSNVTSDSLSKLVSSLARSSGSYNAQAPSSYEAPEQARHWPQTYDSNAASDAVFQEESYPGEYQQDYMPATHQYNHTPAERGPGYDGRAPSSWEDSNYASYGGYQQGGLSSYGGNAGGRGGGWQSKRNTVQCKFFLQGNCRNGSSCNFRH</sequence>
<dbReference type="RefSeq" id="XP_029738954.1">
    <property type="nucleotide sequence ID" value="XM_029884244.1"/>
</dbReference>
<feature type="region of interest" description="Disordered" evidence="5">
    <location>
        <begin position="824"/>
        <end position="843"/>
    </location>
</feature>